<feature type="domain" description="HigA2-like helix-turn-helix" evidence="1">
    <location>
        <begin position="42"/>
        <end position="112"/>
    </location>
</feature>
<sequence length="112" mass="12475">MTNHIDVKSRHITAATDNIFSDLGFSVEKAEALLSESDKEIEQALAMKKALMVSIAAWIKSQGYRQSEAANFLHISRPRVSDVVNQKTEKFTLDSLVGMAEKIGKRVKLVIE</sequence>
<name>A0ABX7V0J3_9GAMM</name>
<dbReference type="RefSeq" id="WP_208229108.1">
    <property type="nucleotide sequence ID" value="NZ_CP050854.1"/>
</dbReference>
<dbReference type="SUPFAM" id="SSF47413">
    <property type="entry name" value="lambda repressor-like DNA-binding domains"/>
    <property type="match status" value="1"/>
</dbReference>
<dbReference type="EMBL" id="CP050854">
    <property type="protein sequence ID" value="QTF10561.1"/>
    <property type="molecule type" value="Genomic_DNA"/>
</dbReference>
<evidence type="ECO:0000313" key="2">
    <source>
        <dbReference type="EMBL" id="QTF10561.1"/>
    </source>
</evidence>
<dbReference type="InterPro" id="IPR039554">
    <property type="entry name" value="HigA2-like_HTH"/>
</dbReference>
<keyword evidence="3" id="KW-1185">Reference proteome</keyword>
<evidence type="ECO:0000259" key="1">
    <source>
        <dbReference type="Pfam" id="PF13744"/>
    </source>
</evidence>
<accession>A0ABX7V0J3</accession>
<reference evidence="2 3" key="1">
    <citation type="submission" date="2020-03" db="EMBL/GenBank/DDBJ databases">
        <authorList>
            <person name="Bakhshi Ganjeh M."/>
        </authorList>
    </citation>
    <scope>NUCLEOTIDE SEQUENCE [LARGE SCALE GENOMIC DNA]</scope>
    <source>
        <strain evidence="3">Iran 50</strain>
    </source>
</reference>
<dbReference type="InterPro" id="IPR010982">
    <property type="entry name" value="Lambda_DNA-bd_dom_sf"/>
</dbReference>
<gene>
    <name evidence="2" type="ORF">HC231_23525</name>
</gene>
<dbReference type="Pfam" id="PF13744">
    <property type="entry name" value="HTH_37"/>
    <property type="match status" value="1"/>
</dbReference>
<evidence type="ECO:0000313" key="3">
    <source>
        <dbReference type="Proteomes" id="UP000671960"/>
    </source>
</evidence>
<protein>
    <submittedName>
        <fullName evidence="2">XRE family transcriptional regulator</fullName>
    </submittedName>
</protein>
<dbReference type="Gene3D" id="1.10.260.40">
    <property type="entry name" value="lambda repressor-like DNA-binding domains"/>
    <property type="match status" value="1"/>
</dbReference>
<dbReference type="Proteomes" id="UP000671960">
    <property type="component" value="Chromosome"/>
</dbReference>
<organism evidence="2 3">
    <name type="scientific">Brenneria izadpanahii</name>
    <dbReference type="NCBI Taxonomy" id="2722756"/>
    <lineage>
        <taxon>Bacteria</taxon>
        <taxon>Pseudomonadati</taxon>
        <taxon>Pseudomonadota</taxon>
        <taxon>Gammaproteobacteria</taxon>
        <taxon>Enterobacterales</taxon>
        <taxon>Pectobacteriaceae</taxon>
        <taxon>Brenneria</taxon>
    </lineage>
</organism>
<proteinExistence type="predicted"/>